<gene>
    <name evidence="1" type="ORF">SAMN06265377_1975</name>
</gene>
<evidence type="ECO:0000313" key="1">
    <source>
        <dbReference type="EMBL" id="SNZ00156.1"/>
    </source>
</evidence>
<sequence>MNLDLFPSVYLLGNFGPLGIRVSFLHIVHRTYWFLRAQTSTFEIKKYGQKKSPICVPTVELVPVSFLSFALRKSNQERAIKLGESNAVALFIQIKTYGSDNHYHRGPE</sequence>
<name>A0A285MWH0_9FLAO</name>
<evidence type="ECO:0000313" key="2">
    <source>
        <dbReference type="Proteomes" id="UP000219048"/>
    </source>
</evidence>
<organism evidence="1 2">
    <name type="scientific">Flagellimonas pacifica</name>
    <dbReference type="NCBI Taxonomy" id="1247520"/>
    <lineage>
        <taxon>Bacteria</taxon>
        <taxon>Pseudomonadati</taxon>
        <taxon>Bacteroidota</taxon>
        <taxon>Flavobacteriia</taxon>
        <taxon>Flavobacteriales</taxon>
        <taxon>Flavobacteriaceae</taxon>
        <taxon>Flagellimonas</taxon>
    </lineage>
</organism>
<reference evidence="2" key="1">
    <citation type="submission" date="2017-09" db="EMBL/GenBank/DDBJ databases">
        <authorList>
            <person name="Varghese N."/>
            <person name="Submissions S."/>
        </authorList>
    </citation>
    <scope>NUCLEOTIDE SEQUENCE [LARGE SCALE GENOMIC DNA]</scope>
    <source>
        <strain evidence="2">DSM 25885</strain>
    </source>
</reference>
<keyword evidence="2" id="KW-1185">Reference proteome</keyword>
<protein>
    <submittedName>
        <fullName evidence="1">Uncharacterized protein</fullName>
    </submittedName>
</protein>
<dbReference type="EMBL" id="OBEH01000003">
    <property type="protein sequence ID" value="SNZ00156.1"/>
    <property type="molecule type" value="Genomic_DNA"/>
</dbReference>
<accession>A0A285MWH0</accession>
<dbReference type="AlphaFoldDB" id="A0A285MWH0"/>
<dbReference type="Proteomes" id="UP000219048">
    <property type="component" value="Unassembled WGS sequence"/>
</dbReference>
<proteinExistence type="predicted"/>